<dbReference type="Gene3D" id="3.90.550.10">
    <property type="entry name" value="Spore Coat Polysaccharide Biosynthesis Protein SpsA, Chain A"/>
    <property type="match status" value="1"/>
</dbReference>
<keyword evidence="2" id="KW-0808">Transferase</keyword>
<reference evidence="2 3" key="1">
    <citation type="journal article" date="2015" name="Nature">
        <title>rRNA introns, odd ribosomes, and small enigmatic genomes across a large radiation of phyla.</title>
        <authorList>
            <person name="Brown C.T."/>
            <person name="Hug L.A."/>
            <person name="Thomas B.C."/>
            <person name="Sharon I."/>
            <person name="Castelle C.J."/>
            <person name="Singh A."/>
            <person name="Wilkins M.J."/>
            <person name="Williams K.H."/>
            <person name="Banfield J.F."/>
        </authorList>
    </citation>
    <scope>NUCLEOTIDE SEQUENCE [LARGE SCALE GENOMIC DNA]</scope>
</reference>
<dbReference type="STRING" id="1618443.UV73_C0001G0155"/>
<dbReference type="SUPFAM" id="SSF53448">
    <property type="entry name" value="Nucleotide-diphospho-sugar transferases"/>
    <property type="match status" value="1"/>
</dbReference>
<dbReference type="PANTHER" id="PTHR48090">
    <property type="entry name" value="UNDECAPRENYL-PHOSPHATE 4-DEOXY-4-FORMAMIDO-L-ARABINOSE TRANSFERASE-RELATED"/>
    <property type="match status" value="1"/>
</dbReference>
<dbReference type="EMBL" id="LCFP01000001">
    <property type="protein sequence ID" value="KKS98634.1"/>
    <property type="molecule type" value="Genomic_DNA"/>
</dbReference>
<dbReference type="InterPro" id="IPR001173">
    <property type="entry name" value="Glyco_trans_2-like"/>
</dbReference>
<dbReference type="PATRIC" id="fig|1618443.3.peg.155"/>
<feature type="domain" description="Glycosyltransferase 2-like" evidence="1">
    <location>
        <begin position="13"/>
        <end position="175"/>
    </location>
</feature>
<dbReference type="CDD" id="cd04179">
    <property type="entry name" value="DPM_DPG-synthase_like"/>
    <property type="match status" value="1"/>
</dbReference>
<evidence type="ECO:0000313" key="3">
    <source>
        <dbReference type="Proteomes" id="UP000034894"/>
    </source>
</evidence>
<dbReference type="InterPro" id="IPR029044">
    <property type="entry name" value="Nucleotide-diphossugar_trans"/>
</dbReference>
<evidence type="ECO:0000313" key="2">
    <source>
        <dbReference type="EMBL" id="KKS98634.1"/>
    </source>
</evidence>
<comment type="caution">
    <text evidence="2">The sequence shown here is derived from an EMBL/GenBank/DDBJ whole genome shotgun (WGS) entry which is preliminary data.</text>
</comment>
<dbReference type="GO" id="GO:0016740">
    <property type="term" value="F:transferase activity"/>
    <property type="evidence" value="ECO:0007669"/>
    <property type="project" value="UniProtKB-KW"/>
</dbReference>
<dbReference type="Pfam" id="PF00535">
    <property type="entry name" value="Glycos_transf_2"/>
    <property type="match status" value="1"/>
</dbReference>
<gene>
    <name evidence="2" type="ORF">UV73_C0001G0155</name>
</gene>
<dbReference type="PANTHER" id="PTHR48090:SF7">
    <property type="entry name" value="RFBJ PROTEIN"/>
    <property type="match status" value="1"/>
</dbReference>
<evidence type="ECO:0000259" key="1">
    <source>
        <dbReference type="Pfam" id="PF00535"/>
    </source>
</evidence>
<organism evidence="2 3">
    <name type="scientific">Candidatus Gottesmanbacteria bacterium GW2011_GWA2_43_14</name>
    <dbReference type="NCBI Taxonomy" id="1618443"/>
    <lineage>
        <taxon>Bacteria</taxon>
        <taxon>Candidatus Gottesmaniibacteriota</taxon>
    </lineage>
</organism>
<protein>
    <submittedName>
        <fullName evidence="2">Family 2 glycosyl transferase</fullName>
    </submittedName>
</protein>
<sequence>MKSKRTLTPQVVVVMPAYNAATTLEKTYADIPKDQVDEVILVDDDSRDATVSVARKLKLPVFVHEKNLGYGGNQKTCYRQALERGAEIIVMIHPDYQYDARLTAELIAPIRQKRINVMLGSRIRSRRESLEGGMPLYKYLSNRFLTLTENIVLGLNLSEYHTGFRAFERKVLEKLPLENFSDDFVFDAQILISAHAAGFAIGEIPVPVRYFPEASSINFARSLKYGLEILWALLCFAMFKSGIRHKLFAFKK</sequence>
<dbReference type="Proteomes" id="UP000034894">
    <property type="component" value="Unassembled WGS sequence"/>
</dbReference>
<name>A0A0G1DLY6_9BACT</name>
<dbReference type="InterPro" id="IPR050256">
    <property type="entry name" value="Glycosyltransferase_2"/>
</dbReference>
<accession>A0A0G1DLY6</accession>
<dbReference type="AlphaFoldDB" id="A0A0G1DLY6"/>
<proteinExistence type="predicted"/>